<protein>
    <recommendedName>
        <fullName evidence="3">Head-to-tail connector protein</fullName>
    </recommendedName>
</protein>
<reference evidence="2" key="1">
    <citation type="submission" date="2018-03" db="EMBL/GenBank/DDBJ databases">
        <authorList>
            <person name="Keele B.F."/>
        </authorList>
    </citation>
    <scope>NUCLEOTIDE SEQUENCE [LARGE SCALE GENOMIC DNA]</scope>
</reference>
<accession>A0A2S1PCX0</accession>
<evidence type="ECO:0008006" key="3">
    <source>
        <dbReference type="Google" id="ProtNLM"/>
    </source>
</evidence>
<dbReference type="InterPro" id="IPR010064">
    <property type="entry name" value="HK97-gp10_tail"/>
</dbReference>
<name>A0A2S1PCX0_9CAUD</name>
<gene>
    <name evidence="1" type="primary">10</name>
    <name evidence="1" type="ORF">SEA_TCHEN_10</name>
</gene>
<dbReference type="Proteomes" id="UP000246238">
    <property type="component" value="Segment"/>
</dbReference>
<dbReference type="RefSeq" id="YP_009837966.1">
    <property type="nucleotide sequence ID" value="NC_048705.1"/>
</dbReference>
<dbReference type="KEGG" id="vg:55608170"/>
<sequence length="104" mass="11277">MSNPLRKYGIELSDIDKLPEVNAGVNDFMEGEVVSAWKANSPVESGAYRDSIQVTQRSTTRGRGKVGATADHAHLVEFGSVHNPEYAPAEKTAKQFGGYAHDKS</sequence>
<dbReference type="Pfam" id="PF04883">
    <property type="entry name" value="HK97-gp10_like"/>
    <property type="match status" value="1"/>
</dbReference>
<keyword evidence="2" id="KW-1185">Reference proteome</keyword>
<organism evidence="1 2">
    <name type="scientific">Mycobacterium phage TChen</name>
    <dbReference type="NCBI Taxonomy" id="2163598"/>
    <lineage>
        <taxon>Viruses</taxon>
        <taxon>Duplodnaviria</taxon>
        <taxon>Heunggongvirae</taxon>
        <taxon>Uroviricota</taxon>
        <taxon>Caudoviricetes</taxon>
        <taxon>Gracegardnervirinae</taxon>
        <taxon>Thetabobvirus</taxon>
        <taxon>Thetabobvirus tchen</taxon>
        <taxon>Mycobacterium virus TChen</taxon>
    </lineage>
</organism>
<dbReference type="GeneID" id="55608170"/>
<proteinExistence type="predicted"/>
<evidence type="ECO:0000313" key="1">
    <source>
        <dbReference type="EMBL" id="AWH14411.1"/>
    </source>
</evidence>
<evidence type="ECO:0000313" key="2">
    <source>
        <dbReference type="Proteomes" id="UP000246238"/>
    </source>
</evidence>
<dbReference type="EMBL" id="MH077585">
    <property type="protein sequence ID" value="AWH14411.1"/>
    <property type="molecule type" value="Genomic_DNA"/>
</dbReference>